<comment type="caution">
    <text evidence="3">The sequence shown here is derived from an EMBL/GenBank/DDBJ whole genome shotgun (WGS) entry which is preliminary data.</text>
</comment>
<proteinExistence type="predicted"/>
<dbReference type="Proteomes" id="UP001165190">
    <property type="component" value="Unassembled WGS sequence"/>
</dbReference>
<sequence length="352" mass="39092">MAFGKRKRDQTSNEHEDPILSDNVDLESNNSAGEEEKEQADEPELHSISAPRSKHGKQDKQSIKPLLNEVTMLNSAPGKNPGGAKAWHCNHCKINFTSTYTRIHTHFFGSEVGKKADIQRCKALMNNRDAYVKLKKKVEEAEGAGVSARLRQSTIIKKQLPIPNISPLEMSFGTMAREAIDLKIMRCLCANAIAFNCLRSPQWHEMVQAISQAPKGYKSPSFEKARTSMLDECYRNVEKELAPVKYTWYIHGVSVVSDGWSNCKQDQLINVIAANCRGAMFMCCGVFNGVEKTGQVIADFLLDAIEKIGASNILQVVTDNAKNCIAAGREVQKTLLRLSHGLRTHTSAESKL</sequence>
<accession>A0A9W7IL43</accession>
<evidence type="ECO:0000313" key="3">
    <source>
        <dbReference type="EMBL" id="GMI98609.1"/>
    </source>
</evidence>
<evidence type="ECO:0000259" key="2">
    <source>
        <dbReference type="Pfam" id="PF04937"/>
    </source>
</evidence>
<dbReference type="EMBL" id="BSYR01000033">
    <property type="protein sequence ID" value="GMI98609.1"/>
    <property type="molecule type" value="Genomic_DNA"/>
</dbReference>
<dbReference type="Pfam" id="PF04937">
    <property type="entry name" value="DUF659"/>
    <property type="match status" value="1"/>
</dbReference>
<feature type="region of interest" description="Disordered" evidence="1">
    <location>
        <begin position="1"/>
        <end position="60"/>
    </location>
</feature>
<keyword evidence="4" id="KW-1185">Reference proteome</keyword>
<dbReference type="OrthoDB" id="1937290at2759"/>
<evidence type="ECO:0000256" key="1">
    <source>
        <dbReference type="SAM" id="MobiDB-lite"/>
    </source>
</evidence>
<organism evidence="3 4">
    <name type="scientific">Hibiscus trionum</name>
    <name type="common">Flower of an hour</name>
    <dbReference type="NCBI Taxonomy" id="183268"/>
    <lineage>
        <taxon>Eukaryota</taxon>
        <taxon>Viridiplantae</taxon>
        <taxon>Streptophyta</taxon>
        <taxon>Embryophyta</taxon>
        <taxon>Tracheophyta</taxon>
        <taxon>Spermatophyta</taxon>
        <taxon>Magnoliopsida</taxon>
        <taxon>eudicotyledons</taxon>
        <taxon>Gunneridae</taxon>
        <taxon>Pentapetalae</taxon>
        <taxon>rosids</taxon>
        <taxon>malvids</taxon>
        <taxon>Malvales</taxon>
        <taxon>Malvaceae</taxon>
        <taxon>Malvoideae</taxon>
        <taxon>Hibiscus</taxon>
    </lineage>
</organism>
<feature type="compositionally biased region" description="Acidic residues" evidence="1">
    <location>
        <begin position="33"/>
        <end position="42"/>
    </location>
</feature>
<feature type="compositionally biased region" description="Basic and acidic residues" evidence="1">
    <location>
        <begin position="9"/>
        <end position="18"/>
    </location>
</feature>
<dbReference type="PANTHER" id="PTHR32166">
    <property type="entry name" value="OSJNBA0013A04.12 PROTEIN"/>
    <property type="match status" value="1"/>
</dbReference>
<evidence type="ECO:0000313" key="4">
    <source>
        <dbReference type="Proteomes" id="UP001165190"/>
    </source>
</evidence>
<reference evidence="3" key="1">
    <citation type="submission" date="2023-05" db="EMBL/GenBank/DDBJ databases">
        <title>Genome and transcriptome analyses reveal genes involved in the formation of fine ridges on petal epidermal cells in Hibiscus trionum.</title>
        <authorList>
            <person name="Koshimizu S."/>
            <person name="Masuda S."/>
            <person name="Ishii T."/>
            <person name="Shirasu K."/>
            <person name="Hoshino A."/>
            <person name="Arita M."/>
        </authorList>
    </citation>
    <scope>NUCLEOTIDE SEQUENCE</scope>
    <source>
        <strain evidence="3">Hamamatsu line</strain>
    </source>
</reference>
<dbReference type="InterPro" id="IPR007021">
    <property type="entry name" value="DUF659"/>
</dbReference>
<name>A0A9W7IL43_HIBTR</name>
<dbReference type="AlphaFoldDB" id="A0A9W7IL43"/>
<gene>
    <name evidence="3" type="ORF">HRI_003530200</name>
</gene>
<dbReference type="PANTHER" id="PTHR32166:SF123">
    <property type="entry name" value="BED-TYPE DOMAIN-CONTAINING PROTEIN"/>
    <property type="match status" value="1"/>
</dbReference>
<protein>
    <recommendedName>
        <fullName evidence="2">DUF659 domain-containing protein</fullName>
    </recommendedName>
</protein>
<feature type="domain" description="DUF659" evidence="2">
    <location>
        <begin position="220"/>
        <end position="334"/>
    </location>
</feature>